<evidence type="ECO:0000259" key="10">
    <source>
        <dbReference type="PROSITE" id="PS50102"/>
    </source>
</evidence>
<gene>
    <name evidence="13" type="ORF">CALCODRAFT_483873</name>
</gene>
<feature type="region of interest" description="Disordered" evidence="9">
    <location>
        <begin position="1"/>
        <end position="53"/>
    </location>
</feature>
<dbReference type="GO" id="GO:0005737">
    <property type="term" value="C:cytoplasm"/>
    <property type="evidence" value="ECO:0007669"/>
    <property type="project" value="TreeGrafter"/>
</dbReference>
<feature type="domain" description="R3H" evidence="11">
    <location>
        <begin position="365"/>
        <end position="429"/>
    </location>
</feature>
<evidence type="ECO:0000259" key="11">
    <source>
        <dbReference type="PROSITE" id="PS51061"/>
    </source>
</evidence>
<dbReference type="CDD" id="cd02639">
    <property type="entry name" value="R3H_RRM"/>
    <property type="match status" value="1"/>
</dbReference>
<dbReference type="InParanoid" id="A0A165FBH8"/>
<dbReference type="OrthoDB" id="434258at2759"/>
<evidence type="ECO:0000256" key="3">
    <source>
        <dbReference type="ARBA" id="ARBA00022801"/>
    </source>
</evidence>
<dbReference type="Pfam" id="PF00076">
    <property type="entry name" value="RRM_1"/>
    <property type="match status" value="1"/>
</dbReference>
<organism evidence="13 14">
    <name type="scientific">Calocera cornea HHB12733</name>
    <dbReference type="NCBI Taxonomy" id="1353952"/>
    <lineage>
        <taxon>Eukaryota</taxon>
        <taxon>Fungi</taxon>
        <taxon>Dikarya</taxon>
        <taxon>Basidiomycota</taxon>
        <taxon>Agaricomycotina</taxon>
        <taxon>Dacrymycetes</taxon>
        <taxon>Dacrymycetales</taxon>
        <taxon>Dacrymycetaceae</taxon>
        <taxon>Calocera</taxon>
    </lineage>
</organism>
<keyword evidence="14" id="KW-1185">Reference proteome</keyword>
<dbReference type="InterPro" id="IPR036867">
    <property type="entry name" value="R3H_dom_sf"/>
</dbReference>
<dbReference type="SUPFAM" id="SSF82708">
    <property type="entry name" value="R3H domain"/>
    <property type="match status" value="1"/>
</dbReference>
<dbReference type="GO" id="GO:0016787">
    <property type="term" value="F:hydrolase activity"/>
    <property type="evidence" value="ECO:0007669"/>
    <property type="project" value="UniProtKB-KW"/>
</dbReference>
<comment type="subcellular location">
    <subcellularLocation>
        <location evidence="1">Nucleus</location>
    </subcellularLocation>
</comment>
<feature type="compositionally biased region" description="Low complexity" evidence="9">
    <location>
        <begin position="569"/>
        <end position="587"/>
    </location>
</feature>
<feature type="region of interest" description="Disordered" evidence="9">
    <location>
        <begin position="86"/>
        <end position="111"/>
    </location>
</feature>
<evidence type="ECO:0000256" key="2">
    <source>
        <dbReference type="ARBA" id="ARBA00022741"/>
    </source>
</evidence>
<feature type="compositionally biased region" description="Low complexity" evidence="9">
    <location>
        <begin position="267"/>
        <end position="285"/>
    </location>
</feature>
<dbReference type="InterPro" id="IPR012677">
    <property type="entry name" value="Nucleotide-bd_a/b_plait_sf"/>
</dbReference>
<feature type="domain" description="SUZ-C" evidence="12">
    <location>
        <begin position="564"/>
        <end position="607"/>
    </location>
</feature>
<accession>A0A165FBH8</accession>
<proteinExistence type="predicted"/>
<dbReference type="InterPro" id="IPR001374">
    <property type="entry name" value="R3H_dom"/>
</dbReference>
<feature type="region of interest" description="Disordered" evidence="9">
    <location>
        <begin position="569"/>
        <end position="637"/>
    </location>
</feature>
<evidence type="ECO:0000256" key="5">
    <source>
        <dbReference type="ARBA" id="ARBA00022840"/>
    </source>
</evidence>
<dbReference type="InterPro" id="IPR050374">
    <property type="entry name" value="RRT5_SRSF_SR"/>
</dbReference>
<feature type="domain" description="RRM" evidence="10">
    <location>
        <begin position="162"/>
        <end position="241"/>
    </location>
</feature>
<dbReference type="GO" id="GO:0003677">
    <property type="term" value="F:DNA binding"/>
    <property type="evidence" value="ECO:0007669"/>
    <property type="project" value="UniProtKB-ARBA"/>
</dbReference>
<keyword evidence="4" id="KW-0347">Helicase</keyword>
<feature type="region of interest" description="Disordered" evidence="9">
    <location>
        <begin position="511"/>
        <end position="540"/>
    </location>
</feature>
<dbReference type="SMART" id="SM00360">
    <property type="entry name" value="RRM"/>
    <property type="match status" value="1"/>
</dbReference>
<keyword evidence="3" id="KW-0378">Hydrolase</keyword>
<dbReference type="STRING" id="1353952.A0A165FBH8"/>
<dbReference type="FunFam" id="3.30.1370.50:FF:000002">
    <property type="entry name" value="Immunoglobulin mu DNA-binding protein 2"/>
    <property type="match status" value="1"/>
</dbReference>
<keyword evidence="6 8" id="KW-0694">RNA-binding</keyword>
<feature type="region of interest" description="Disordered" evidence="9">
    <location>
        <begin position="263"/>
        <end position="285"/>
    </location>
</feature>
<evidence type="ECO:0000256" key="4">
    <source>
        <dbReference type="ARBA" id="ARBA00022806"/>
    </source>
</evidence>
<evidence type="ECO:0000256" key="8">
    <source>
        <dbReference type="PROSITE-ProRule" id="PRU00176"/>
    </source>
</evidence>
<dbReference type="InterPro" id="IPR034069">
    <property type="entry name" value="R3H_Cip2"/>
</dbReference>
<dbReference type="SUPFAM" id="SSF54928">
    <property type="entry name" value="RNA-binding domain, RBD"/>
    <property type="match status" value="1"/>
</dbReference>
<evidence type="ECO:0000256" key="6">
    <source>
        <dbReference type="ARBA" id="ARBA00022884"/>
    </source>
</evidence>
<dbReference type="PROSITE" id="PS51061">
    <property type="entry name" value="R3H"/>
    <property type="match status" value="1"/>
</dbReference>
<dbReference type="Gene3D" id="3.30.70.330">
    <property type="match status" value="1"/>
</dbReference>
<feature type="compositionally biased region" description="Low complexity" evidence="9">
    <location>
        <begin position="98"/>
        <end position="109"/>
    </location>
</feature>
<evidence type="ECO:0000256" key="7">
    <source>
        <dbReference type="ARBA" id="ARBA00023242"/>
    </source>
</evidence>
<reference evidence="13 14" key="1">
    <citation type="journal article" date="2016" name="Mol. Biol. Evol.">
        <title>Comparative Genomics of Early-Diverging Mushroom-Forming Fungi Provides Insights into the Origins of Lignocellulose Decay Capabilities.</title>
        <authorList>
            <person name="Nagy L.G."/>
            <person name="Riley R."/>
            <person name="Tritt A."/>
            <person name="Adam C."/>
            <person name="Daum C."/>
            <person name="Floudas D."/>
            <person name="Sun H."/>
            <person name="Yadav J.S."/>
            <person name="Pangilinan J."/>
            <person name="Larsson K.H."/>
            <person name="Matsuura K."/>
            <person name="Barry K."/>
            <person name="Labutti K."/>
            <person name="Kuo R."/>
            <person name="Ohm R.A."/>
            <person name="Bhattacharya S.S."/>
            <person name="Shirouzu T."/>
            <person name="Yoshinaga Y."/>
            <person name="Martin F.M."/>
            <person name="Grigoriev I.V."/>
            <person name="Hibbett D.S."/>
        </authorList>
    </citation>
    <scope>NUCLEOTIDE SEQUENCE [LARGE SCALE GENOMIC DNA]</scope>
    <source>
        <strain evidence="13 14">HHB12733</strain>
    </source>
</reference>
<sequence>MASPPSLAKLSISDSPSPPLGVQYRREDILGGFGIPTPPPQQPLMNPYAYTPSAGSASPFSAMPNIAYNAPYSPHKKQIARAALPSQWLESESRPESRSLSPPSSLPSSASTAALGVGDFDLSSNGGSPPRLNGGAPQNMIPPMVHTPNGGLTTVDEDIIPTAIVIKNIPFNVKRETLLDIIASLNIPTPYAFNYHLDALGAFRGLAFANFRQAADADAVVAALNGFDVQGRKLRVEYKKVLQAGEKERIEREKALRRMRSMGFDRPSPQSQVSVPPLPSGVSPVSPWGSPDGGDLLGNMSGAPAPASLIGGLGNGVYTPQVGLPQLQLPSSGGHVNGMNISMASASPPPLSAPASNKNEIDMNDPTTLDIYSRVLLFKDDRMRDELAFSRSLTPKQRRTVHLIAQKLGVYHYSVGEGEDRYAVVTREPPEGRTPTRHPATLSRATSQNLLSPNDSATTTMASLRLKKSMPSLRSSGLGTSPFSGSFLSAPGLSASTTPTLAMRRSNSNLHAAHNNSQGGHFATISTSTPPRTRGSDIGALFGNPILPPVPVPPVPALPAGLTSANNGLTTSTSSASTASSGSSASSVVRQPRGPSAAGGSGFLGRNRSAAENAQPQNNTANANGGLEATTHQPLEI</sequence>
<keyword evidence="7" id="KW-0539">Nucleus</keyword>
<protein>
    <recommendedName>
        <fullName evidence="15">R3H domain protein</fullName>
    </recommendedName>
</protein>
<feature type="region of interest" description="Disordered" evidence="9">
    <location>
        <begin position="117"/>
        <end position="136"/>
    </location>
</feature>
<keyword evidence="2" id="KW-0547">Nucleotide-binding</keyword>
<name>A0A165FBH8_9BASI</name>
<dbReference type="GO" id="GO:0003729">
    <property type="term" value="F:mRNA binding"/>
    <property type="evidence" value="ECO:0007669"/>
    <property type="project" value="TreeGrafter"/>
</dbReference>
<evidence type="ECO:0000259" key="12">
    <source>
        <dbReference type="PROSITE" id="PS51938"/>
    </source>
</evidence>
<dbReference type="InterPro" id="IPR024642">
    <property type="entry name" value="SUZ-C"/>
</dbReference>
<evidence type="ECO:0000256" key="9">
    <source>
        <dbReference type="SAM" id="MobiDB-lite"/>
    </source>
</evidence>
<feature type="compositionally biased region" description="Low complexity" evidence="9">
    <location>
        <begin position="610"/>
        <end position="624"/>
    </location>
</feature>
<dbReference type="InterPro" id="IPR000504">
    <property type="entry name" value="RRM_dom"/>
</dbReference>
<evidence type="ECO:0000256" key="1">
    <source>
        <dbReference type="ARBA" id="ARBA00004123"/>
    </source>
</evidence>
<evidence type="ECO:0000313" key="14">
    <source>
        <dbReference type="Proteomes" id="UP000076842"/>
    </source>
</evidence>
<dbReference type="InterPro" id="IPR035979">
    <property type="entry name" value="RBD_domain_sf"/>
</dbReference>
<dbReference type="Proteomes" id="UP000076842">
    <property type="component" value="Unassembled WGS sequence"/>
</dbReference>
<evidence type="ECO:0000313" key="13">
    <source>
        <dbReference type="EMBL" id="KZT56508.1"/>
    </source>
</evidence>
<evidence type="ECO:0008006" key="15">
    <source>
        <dbReference type="Google" id="ProtNLM"/>
    </source>
</evidence>
<dbReference type="PANTHER" id="PTHR23003">
    <property type="entry name" value="RNA RECOGNITION MOTIF RRM DOMAIN CONTAINING PROTEIN"/>
    <property type="match status" value="1"/>
</dbReference>
<dbReference type="AlphaFoldDB" id="A0A165FBH8"/>
<dbReference type="Pfam" id="PF01424">
    <property type="entry name" value="R3H"/>
    <property type="match status" value="1"/>
</dbReference>
<dbReference type="PANTHER" id="PTHR23003:SF17">
    <property type="entry name" value="RNA-BINDING PROTEIN PIN4"/>
    <property type="match status" value="1"/>
</dbReference>
<dbReference type="GO" id="GO:0004386">
    <property type="term" value="F:helicase activity"/>
    <property type="evidence" value="ECO:0007669"/>
    <property type="project" value="UniProtKB-KW"/>
</dbReference>
<dbReference type="SMART" id="SM00393">
    <property type="entry name" value="R3H"/>
    <property type="match status" value="1"/>
</dbReference>
<keyword evidence="5" id="KW-0067">ATP-binding</keyword>
<dbReference type="PROSITE" id="PS51938">
    <property type="entry name" value="SUZ_C"/>
    <property type="match status" value="1"/>
</dbReference>
<dbReference type="EMBL" id="KV423976">
    <property type="protein sequence ID" value="KZT56508.1"/>
    <property type="molecule type" value="Genomic_DNA"/>
</dbReference>
<dbReference type="GO" id="GO:0005634">
    <property type="term" value="C:nucleus"/>
    <property type="evidence" value="ECO:0007669"/>
    <property type="project" value="UniProtKB-SubCell"/>
</dbReference>
<dbReference type="GO" id="GO:0005524">
    <property type="term" value="F:ATP binding"/>
    <property type="evidence" value="ECO:0007669"/>
    <property type="project" value="UniProtKB-KW"/>
</dbReference>
<dbReference type="PROSITE" id="PS50102">
    <property type="entry name" value="RRM"/>
    <property type="match status" value="1"/>
</dbReference>
<dbReference type="Gene3D" id="3.30.1370.50">
    <property type="entry name" value="R3H-like domain"/>
    <property type="match status" value="1"/>
</dbReference>